<dbReference type="EMBL" id="FTOH01000006">
    <property type="protein sequence ID" value="SIS91427.1"/>
    <property type="molecule type" value="Genomic_DNA"/>
</dbReference>
<dbReference type="GO" id="GO:0009279">
    <property type="term" value="C:cell outer membrane"/>
    <property type="evidence" value="ECO:0007669"/>
    <property type="project" value="UniProtKB-SubCell"/>
</dbReference>
<comment type="subcellular location">
    <subcellularLocation>
        <location evidence="1">Cell outer membrane</location>
        <topology evidence="1">Multi-pass membrane protein</topology>
    </subcellularLocation>
</comment>
<evidence type="ECO:0000313" key="14">
    <source>
        <dbReference type="Proteomes" id="UP000185639"/>
    </source>
</evidence>
<feature type="signal peptide" evidence="11">
    <location>
        <begin position="1"/>
        <end position="20"/>
    </location>
</feature>
<dbReference type="GO" id="GO:0006811">
    <property type="term" value="P:monoatomic ion transport"/>
    <property type="evidence" value="ECO:0007669"/>
    <property type="project" value="UniProtKB-KW"/>
</dbReference>
<protein>
    <submittedName>
        <fullName evidence="13">OmpA-OmpF porin, OOP family</fullName>
    </submittedName>
</protein>
<dbReference type="InterPro" id="IPR036737">
    <property type="entry name" value="OmpA-like_sf"/>
</dbReference>
<sequence length="368" mass="40057">MTAKSLIVMLSFFTLLNANASPLTPKHLTFGVNETDLGIRNGLLDNSDDYRHSFDYAIAAGWTLAQKLELEVSYEIPALTQDEDRPSVSGLGASVHYFLYEGRLQPFAGLTLKHLSLDAADSGIDLPGSLSGPGLKLGLQFDFSEHLFGRIDATRMEGMSDDLRATQYQLSLGYRFGSKQDVASARERPTPPTIIEAPAAVEPPEVIEKPIPVPGPVVVVLPPDHDRDGVITAQDQCPDTPPGMMVNAVGCSPFDLALSGITFETNSAKLTSSSTAILDQIASDLLPFPDLKIEVQAHTDDRGSAQYNLRLSQLRAESVRTYLIKKGILSDNLIARGYGETLPKYDNETATGRAKNRRVELHFLTSEN</sequence>
<dbReference type="InterPro" id="IPR011250">
    <property type="entry name" value="OMP/PagP_B-barrel"/>
</dbReference>
<feature type="domain" description="OmpA-like" evidence="12">
    <location>
        <begin position="250"/>
        <end position="367"/>
    </location>
</feature>
<evidence type="ECO:0000256" key="11">
    <source>
        <dbReference type="SAM" id="SignalP"/>
    </source>
</evidence>
<gene>
    <name evidence="13" type="ORF">SAMN05421686_10676</name>
</gene>
<keyword evidence="9" id="KW-0998">Cell outer membrane</keyword>
<dbReference type="GO" id="GO:0015288">
    <property type="term" value="F:porin activity"/>
    <property type="evidence" value="ECO:0007669"/>
    <property type="project" value="UniProtKB-KW"/>
</dbReference>
<dbReference type="InterPro" id="IPR028974">
    <property type="entry name" value="TSP_type-3_rpt"/>
</dbReference>
<dbReference type="Proteomes" id="UP000185639">
    <property type="component" value="Unassembled WGS sequence"/>
</dbReference>
<dbReference type="InterPro" id="IPR050330">
    <property type="entry name" value="Bact_OuterMem_StrucFunc"/>
</dbReference>
<dbReference type="PRINTS" id="PR01021">
    <property type="entry name" value="OMPADOMAIN"/>
</dbReference>
<accession>A0A1N7MZ97</accession>
<keyword evidence="4" id="KW-0812">Transmembrane</keyword>
<evidence type="ECO:0000256" key="3">
    <source>
        <dbReference type="ARBA" id="ARBA00022452"/>
    </source>
</evidence>
<evidence type="ECO:0000256" key="5">
    <source>
        <dbReference type="ARBA" id="ARBA00022729"/>
    </source>
</evidence>
<keyword evidence="8 10" id="KW-0472">Membrane</keyword>
<dbReference type="AlphaFoldDB" id="A0A1N7MZ97"/>
<name>A0A1N7MZ97_9GAMM</name>
<evidence type="ECO:0000256" key="4">
    <source>
        <dbReference type="ARBA" id="ARBA00022692"/>
    </source>
</evidence>
<evidence type="ECO:0000256" key="6">
    <source>
        <dbReference type="ARBA" id="ARBA00023065"/>
    </source>
</evidence>
<evidence type="ECO:0000256" key="7">
    <source>
        <dbReference type="ARBA" id="ARBA00023114"/>
    </source>
</evidence>
<organism evidence="13 14">
    <name type="scientific">Thalassolituus maritimus</name>
    <dbReference type="NCBI Taxonomy" id="484498"/>
    <lineage>
        <taxon>Bacteria</taxon>
        <taxon>Pseudomonadati</taxon>
        <taxon>Pseudomonadota</taxon>
        <taxon>Gammaproteobacteria</taxon>
        <taxon>Oceanospirillales</taxon>
        <taxon>Oceanospirillaceae</taxon>
        <taxon>Thalassolituus</taxon>
    </lineage>
</organism>
<evidence type="ECO:0000256" key="10">
    <source>
        <dbReference type="PROSITE-ProRule" id="PRU00473"/>
    </source>
</evidence>
<evidence type="ECO:0000313" key="13">
    <source>
        <dbReference type="EMBL" id="SIS91427.1"/>
    </source>
</evidence>
<feature type="chain" id="PRO_5012049071" evidence="11">
    <location>
        <begin position="21"/>
        <end position="368"/>
    </location>
</feature>
<keyword evidence="3" id="KW-1134">Transmembrane beta strand</keyword>
<evidence type="ECO:0000256" key="9">
    <source>
        <dbReference type="ARBA" id="ARBA00023237"/>
    </source>
</evidence>
<dbReference type="Pfam" id="PF00691">
    <property type="entry name" value="OmpA"/>
    <property type="match status" value="1"/>
</dbReference>
<dbReference type="Pfam" id="PF13505">
    <property type="entry name" value="OMP_b-brl"/>
    <property type="match status" value="1"/>
</dbReference>
<evidence type="ECO:0000256" key="8">
    <source>
        <dbReference type="ARBA" id="ARBA00023136"/>
    </source>
</evidence>
<evidence type="ECO:0000256" key="2">
    <source>
        <dbReference type="ARBA" id="ARBA00022448"/>
    </source>
</evidence>
<dbReference type="OrthoDB" id="9782229at2"/>
<dbReference type="PANTHER" id="PTHR30329:SF21">
    <property type="entry name" value="LIPOPROTEIN YIAD-RELATED"/>
    <property type="match status" value="1"/>
</dbReference>
<dbReference type="Gene3D" id="2.40.160.20">
    <property type="match status" value="1"/>
</dbReference>
<dbReference type="InterPro" id="IPR006665">
    <property type="entry name" value="OmpA-like"/>
</dbReference>
<dbReference type="PROSITE" id="PS51123">
    <property type="entry name" value="OMPA_2"/>
    <property type="match status" value="1"/>
</dbReference>
<dbReference type="InterPro" id="IPR006664">
    <property type="entry name" value="OMP_bac"/>
</dbReference>
<dbReference type="CDD" id="cd07185">
    <property type="entry name" value="OmpA_C-like"/>
    <property type="match status" value="1"/>
</dbReference>
<evidence type="ECO:0000259" key="12">
    <source>
        <dbReference type="PROSITE" id="PS51123"/>
    </source>
</evidence>
<dbReference type="GO" id="GO:0046930">
    <property type="term" value="C:pore complex"/>
    <property type="evidence" value="ECO:0007669"/>
    <property type="project" value="UniProtKB-KW"/>
</dbReference>
<dbReference type="GO" id="GO:0005509">
    <property type="term" value="F:calcium ion binding"/>
    <property type="evidence" value="ECO:0007669"/>
    <property type="project" value="InterPro"/>
</dbReference>
<evidence type="ECO:0000256" key="1">
    <source>
        <dbReference type="ARBA" id="ARBA00004571"/>
    </source>
</evidence>
<reference evidence="14" key="1">
    <citation type="submission" date="2017-01" db="EMBL/GenBank/DDBJ databases">
        <authorList>
            <person name="Varghese N."/>
            <person name="Submissions S."/>
        </authorList>
    </citation>
    <scope>NUCLEOTIDE SEQUENCE [LARGE SCALE GENOMIC DNA]</scope>
    <source>
        <strain evidence="14">DSM 24913</strain>
    </source>
</reference>
<dbReference type="PANTHER" id="PTHR30329">
    <property type="entry name" value="STATOR ELEMENT OF FLAGELLAR MOTOR COMPLEX"/>
    <property type="match status" value="1"/>
</dbReference>
<dbReference type="SUPFAM" id="SSF103088">
    <property type="entry name" value="OmpA-like"/>
    <property type="match status" value="1"/>
</dbReference>
<dbReference type="Gene3D" id="3.30.1330.60">
    <property type="entry name" value="OmpA-like domain"/>
    <property type="match status" value="1"/>
</dbReference>
<keyword evidence="2" id="KW-0813">Transport</keyword>
<keyword evidence="6" id="KW-0406">Ion transport</keyword>
<dbReference type="InterPro" id="IPR027385">
    <property type="entry name" value="Beta-barrel_OMP"/>
</dbReference>
<dbReference type="SUPFAM" id="SSF56925">
    <property type="entry name" value="OMPA-like"/>
    <property type="match status" value="1"/>
</dbReference>
<dbReference type="SUPFAM" id="SSF103647">
    <property type="entry name" value="TSP type-3 repeat"/>
    <property type="match status" value="1"/>
</dbReference>
<dbReference type="STRING" id="484498.SAMN05421686_10676"/>
<keyword evidence="14" id="KW-1185">Reference proteome</keyword>
<keyword evidence="7" id="KW-0626">Porin</keyword>
<dbReference type="RefSeq" id="WP_076515909.1">
    <property type="nucleotide sequence ID" value="NZ_FTOH01000006.1"/>
</dbReference>
<proteinExistence type="predicted"/>
<keyword evidence="5 11" id="KW-0732">Signal</keyword>